<dbReference type="InterPro" id="IPR023803">
    <property type="entry name" value="Ribosomal_bS16_dom_sf"/>
</dbReference>
<reference evidence="5 6" key="1">
    <citation type="submission" date="2016-06" db="EMBL/GenBank/DDBJ databases">
        <title>Revisiting the taxonomy of the Elizabethkingia Genus based on Whole-Genome Sequencing, Optical Mapping, and MALDI-TOF.</title>
        <authorList>
            <person name="Nicholson A.C."/>
        </authorList>
    </citation>
    <scope>NUCLEOTIDE SEQUENCE [LARGE SCALE GENOMIC DNA]</scope>
    <source>
        <strain evidence="5 6">G4070</strain>
    </source>
</reference>
<evidence type="ECO:0000256" key="4">
    <source>
        <dbReference type="SAM" id="MobiDB-lite"/>
    </source>
</evidence>
<dbReference type="EMBL" id="MAHX01000020">
    <property type="protein sequence ID" value="OPC61480.1"/>
    <property type="molecule type" value="Genomic_DNA"/>
</dbReference>
<feature type="compositionally biased region" description="Low complexity" evidence="4">
    <location>
        <begin position="159"/>
        <end position="168"/>
    </location>
</feature>
<dbReference type="GO" id="GO:0006412">
    <property type="term" value="P:translation"/>
    <property type="evidence" value="ECO:0007669"/>
    <property type="project" value="UniProtKB-UniRule"/>
</dbReference>
<comment type="similarity">
    <text evidence="3">Belongs to the bacterial ribosomal protein bS16 family.</text>
</comment>
<evidence type="ECO:0000256" key="1">
    <source>
        <dbReference type="ARBA" id="ARBA00022980"/>
    </source>
</evidence>
<evidence type="ECO:0000256" key="2">
    <source>
        <dbReference type="ARBA" id="ARBA00023274"/>
    </source>
</evidence>
<dbReference type="SUPFAM" id="SSF54565">
    <property type="entry name" value="Ribosomal protein S16"/>
    <property type="match status" value="1"/>
</dbReference>
<evidence type="ECO:0000256" key="3">
    <source>
        <dbReference type="HAMAP-Rule" id="MF_00385"/>
    </source>
</evidence>
<proteinExistence type="inferred from homology"/>
<dbReference type="HAMAP" id="MF_00385">
    <property type="entry name" value="Ribosomal_bS16"/>
    <property type="match status" value="1"/>
</dbReference>
<dbReference type="InterPro" id="IPR000307">
    <property type="entry name" value="Ribosomal_bS16"/>
</dbReference>
<dbReference type="AlphaFoldDB" id="A0A1T3MB41"/>
<sequence>MSVKIRLQRHGKKGKPFFHIVVADSRARRDGRFIERLGSYNPITNPATIDLNVDAAVKWLNNGAQPTDTARAILSYKGALYKKHLQGGVAKGAFDEAEAEKRFNAWLEAKETKVQGKVDGLSQAKADAKKAALEAETKVNEARLAAVAQAEADAKAAEEAANAPVAEEVVAEETTEETPAADASEENAEA</sequence>
<protein>
    <recommendedName>
        <fullName evidence="3">Small ribosomal subunit protein bS16</fullName>
    </recommendedName>
</protein>
<accession>A0A1T3MB41</accession>
<evidence type="ECO:0000313" key="5">
    <source>
        <dbReference type="EMBL" id="OPC61480.1"/>
    </source>
</evidence>
<dbReference type="Proteomes" id="UP000190813">
    <property type="component" value="Unassembled WGS sequence"/>
</dbReference>
<dbReference type="NCBIfam" id="TIGR00002">
    <property type="entry name" value="S16"/>
    <property type="match status" value="1"/>
</dbReference>
<keyword evidence="6" id="KW-1185">Reference proteome</keyword>
<keyword evidence="1 3" id="KW-0689">Ribosomal protein</keyword>
<keyword evidence="2 3" id="KW-0687">Ribonucleoprotein</keyword>
<dbReference type="RefSeq" id="WP_078772923.1">
    <property type="nucleotide sequence ID" value="NZ_CBCSBR010000023.1"/>
</dbReference>
<dbReference type="NCBIfam" id="NF011094">
    <property type="entry name" value="PRK14521.1"/>
    <property type="match status" value="1"/>
</dbReference>
<comment type="caution">
    <text evidence="5">The sequence shown here is derived from an EMBL/GenBank/DDBJ whole genome shotgun (WGS) entry which is preliminary data.</text>
</comment>
<dbReference type="GO" id="GO:0003735">
    <property type="term" value="F:structural constituent of ribosome"/>
    <property type="evidence" value="ECO:0007669"/>
    <property type="project" value="InterPro"/>
</dbReference>
<dbReference type="PANTHER" id="PTHR12919">
    <property type="entry name" value="30S RIBOSOMAL PROTEIN S16"/>
    <property type="match status" value="1"/>
</dbReference>
<gene>
    <name evidence="3" type="primary">rpsP</name>
    <name evidence="5" type="ORF">BAZ10_10205</name>
</gene>
<feature type="region of interest" description="Disordered" evidence="4">
    <location>
        <begin position="151"/>
        <end position="190"/>
    </location>
</feature>
<organism evidence="5 6">
    <name type="scientific">Elizabethkingia occulta</name>
    <dbReference type="NCBI Taxonomy" id="1867263"/>
    <lineage>
        <taxon>Bacteria</taxon>
        <taxon>Pseudomonadati</taxon>
        <taxon>Bacteroidota</taxon>
        <taxon>Flavobacteriia</taxon>
        <taxon>Flavobacteriales</taxon>
        <taxon>Weeksellaceae</taxon>
        <taxon>Elizabethkingia</taxon>
    </lineage>
</organism>
<dbReference type="Gene3D" id="3.30.1320.10">
    <property type="match status" value="1"/>
</dbReference>
<dbReference type="PANTHER" id="PTHR12919:SF20">
    <property type="entry name" value="SMALL RIBOSOMAL SUBUNIT PROTEIN BS16M"/>
    <property type="match status" value="1"/>
</dbReference>
<name>A0A1T3MB41_9FLAO</name>
<dbReference type="Pfam" id="PF00886">
    <property type="entry name" value="Ribosomal_S16"/>
    <property type="match status" value="1"/>
</dbReference>
<dbReference type="GO" id="GO:0015935">
    <property type="term" value="C:small ribosomal subunit"/>
    <property type="evidence" value="ECO:0007669"/>
    <property type="project" value="TreeGrafter"/>
</dbReference>
<dbReference type="GO" id="GO:0005737">
    <property type="term" value="C:cytoplasm"/>
    <property type="evidence" value="ECO:0007669"/>
    <property type="project" value="UniProtKB-ARBA"/>
</dbReference>
<evidence type="ECO:0000313" key="6">
    <source>
        <dbReference type="Proteomes" id="UP000190813"/>
    </source>
</evidence>